<organism evidence="1 2">
    <name type="scientific">Saccharococcus caldoxylosilyticus</name>
    <dbReference type="NCBI Taxonomy" id="81408"/>
    <lineage>
        <taxon>Bacteria</taxon>
        <taxon>Bacillati</taxon>
        <taxon>Bacillota</taxon>
        <taxon>Bacilli</taxon>
        <taxon>Bacillales</taxon>
        <taxon>Anoxybacillaceae</taxon>
        <taxon>Saccharococcus</taxon>
    </lineage>
</organism>
<evidence type="ECO:0000313" key="2">
    <source>
        <dbReference type="Proteomes" id="UP000075455"/>
    </source>
</evidence>
<protein>
    <submittedName>
        <fullName evidence="1">Uncharacterized protein</fullName>
    </submittedName>
</protein>
<accession>A0A150LC08</accession>
<evidence type="ECO:0000313" key="1">
    <source>
        <dbReference type="EMBL" id="KYD09770.1"/>
    </source>
</evidence>
<dbReference type="EMBL" id="LQYS01000095">
    <property type="protein sequence ID" value="KYD09770.1"/>
    <property type="molecule type" value="Genomic_DNA"/>
</dbReference>
<dbReference type="AlphaFoldDB" id="A0A150LC08"/>
<gene>
    <name evidence="1" type="ORF">B4119_2618</name>
</gene>
<comment type="caution">
    <text evidence="1">The sequence shown here is derived from an EMBL/GenBank/DDBJ whole genome shotgun (WGS) entry which is preliminary data.</text>
</comment>
<dbReference type="STRING" id="81408.B4119_2618"/>
<name>A0A150LC08_9BACL</name>
<sequence length="39" mass="4631">MAYPHSKHIFENEEERHENVMADGESISFIYGVYNFILL</sequence>
<reference evidence="1 2" key="1">
    <citation type="submission" date="2016-01" db="EMBL/GenBank/DDBJ databases">
        <title>Draft Genome Sequences of Seven Thermophilic Sporeformers Isolated from Foods.</title>
        <authorList>
            <person name="Berendsen E.M."/>
            <person name="Wells-Bennik M.H."/>
            <person name="Krawcyk A.O."/>
            <person name="De Jong A."/>
            <person name="Holsappel S."/>
            <person name="Eijlander R.T."/>
            <person name="Kuipers O.P."/>
        </authorList>
    </citation>
    <scope>NUCLEOTIDE SEQUENCE [LARGE SCALE GENOMIC DNA]</scope>
    <source>
        <strain evidence="1 2">B4119</strain>
    </source>
</reference>
<dbReference type="Proteomes" id="UP000075455">
    <property type="component" value="Unassembled WGS sequence"/>
</dbReference>
<proteinExistence type="predicted"/>